<keyword evidence="5" id="KW-1185">Reference proteome</keyword>
<feature type="domain" description="PAS" evidence="2">
    <location>
        <begin position="18"/>
        <end position="65"/>
    </location>
</feature>
<dbReference type="SMART" id="SM00267">
    <property type="entry name" value="GGDEF"/>
    <property type="match status" value="1"/>
</dbReference>
<evidence type="ECO:0000256" key="1">
    <source>
        <dbReference type="SAM" id="MobiDB-lite"/>
    </source>
</evidence>
<dbReference type="Gene3D" id="3.30.70.270">
    <property type="match status" value="1"/>
</dbReference>
<dbReference type="Pfam" id="PF00990">
    <property type="entry name" value="GGDEF"/>
    <property type="match status" value="1"/>
</dbReference>
<dbReference type="SUPFAM" id="SSF55781">
    <property type="entry name" value="GAF domain-like"/>
    <property type="match status" value="1"/>
</dbReference>
<dbReference type="NCBIfam" id="TIGR00229">
    <property type="entry name" value="sensory_box"/>
    <property type="match status" value="1"/>
</dbReference>
<dbReference type="CDD" id="cd00130">
    <property type="entry name" value="PAS"/>
    <property type="match status" value="1"/>
</dbReference>
<dbReference type="Pfam" id="PF13426">
    <property type="entry name" value="PAS_9"/>
    <property type="match status" value="1"/>
</dbReference>
<dbReference type="CDD" id="cd01949">
    <property type="entry name" value="GGDEF"/>
    <property type="match status" value="1"/>
</dbReference>
<feature type="region of interest" description="Disordered" evidence="1">
    <location>
        <begin position="1"/>
        <end position="20"/>
    </location>
</feature>
<dbReference type="InterPro" id="IPR035965">
    <property type="entry name" value="PAS-like_dom_sf"/>
</dbReference>
<sequence>MTPHPDSRGIADPTSTAPEESLEDLYEHAPCGYLTSTLDGTVLRANSTFCNLIGRERGDVLGASLESMLTVGSRLFYQTRYLPTLRLNGEVREAVLELERGDGGTLPSLVTSMVVEPSVGAAFVRTAVFDATGRRDYERELLESRRAAERSEARVRVLQAASASFGAAATEESLASALVGAARDAFDAGSAAVLLATGSAPLQVKAGTRALGPTVARIAAEPEPEVMRSAEAVTVSNLEDAERQFPGLAERMRAARLESLSAVPLLVDEVPAGVLACYFGRQRTLDEDALELQESLARLAAQVLQRIRLQAELTRMALHDQLTGLANRSMLQTRLVQVLASAERYGRPMAVVFLDLDGFKRINDKLGHGIGDVALRDVAHALQRVVRVSDTLARFGGDEFVVVCEDAGESDARTVAERVRQAVELPLHGVPSAFTLTASIGIAVHNPRAGRAISAEKLLTAADEAQYESKRAGKNRVTVVSV</sequence>
<dbReference type="Proteomes" id="UP001589896">
    <property type="component" value="Unassembled WGS sequence"/>
</dbReference>
<dbReference type="EC" id="2.7.7.65" evidence="4"/>
<dbReference type="PROSITE" id="PS50887">
    <property type="entry name" value="GGDEF"/>
    <property type="match status" value="1"/>
</dbReference>
<dbReference type="Pfam" id="PF13185">
    <property type="entry name" value="GAF_2"/>
    <property type="match status" value="1"/>
</dbReference>
<dbReference type="InterPro" id="IPR029787">
    <property type="entry name" value="Nucleotide_cyclase"/>
</dbReference>
<dbReference type="Gene3D" id="3.30.450.20">
    <property type="entry name" value="PAS domain"/>
    <property type="match status" value="1"/>
</dbReference>
<dbReference type="SUPFAM" id="SSF55785">
    <property type="entry name" value="PYP-like sensor domain (PAS domain)"/>
    <property type="match status" value="1"/>
</dbReference>
<dbReference type="PANTHER" id="PTHR44757:SF2">
    <property type="entry name" value="BIOFILM ARCHITECTURE MAINTENANCE PROTEIN MBAA"/>
    <property type="match status" value="1"/>
</dbReference>
<dbReference type="NCBIfam" id="TIGR00254">
    <property type="entry name" value="GGDEF"/>
    <property type="match status" value="1"/>
</dbReference>
<dbReference type="PANTHER" id="PTHR44757">
    <property type="entry name" value="DIGUANYLATE CYCLASE DGCP"/>
    <property type="match status" value="1"/>
</dbReference>
<dbReference type="Gene3D" id="3.30.450.40">
    <property type="match status" value="1"/>
</dbReference>
<dbReference type="PROSITE" id="PS50112">
    <property type="entry name" value="PAS"/>
    <property type="match status" value="1"/>
</dbReference>
<dbReference type="SMART" id="SM00091">
    <property type="entry name" value="PAS"/>
    <property type="match status" value="1"/>
</dbReference>
<dbReference type="InterPro" id="IPR029016">
    <property type="entry name" value="GAF-like_dom_sf"/>
</dbReference>
<dbReference type="GO" id="GO:0052621">
    <property type="term" value="F:diguanylate cyclase activity"/>
    <property type="evidence" value="ECO:0007669"/>
    <property type="project" value="UniProtKB-EC"/>
</dbReference>
<dbReference type="SUPFAM" id="SSF55073">
    <property type="entry name" value="Nucleotide cyclase"/>
    <property type="match status" value="1"/>
</dbReference>
<dbReference type="InterPro" id="IPR052155">
    <property type="entry name" value="Biofilm_reg_signaling"/>
</dbReference>
<dbReference type="RefSeq" id="WP_386674765.1">
    <property type="nucleotide sequence ID" value="NZ_JBHLTG010000009.1"/>
</dbReference>
<gene>
    <name evidence="4" type="ORF">ACFFGH_27980</name>
</gene>
<feature type="domain" description="GGDEF" evidence="3">
    <location>
        <begin position="347"/>
        <end position="482"/>
    </location>
</feature>
<dbReference type="InterPro" id="IPR043128">
    <property type="entry name" value="Rev_trsase/Diguanyl_cyclase"/>
</dbReference>
<keyword evidence="4" id="KW-0548">Nucleotidyltransferase</keyword>
<evidence type="ECO:0000313" key="5">
    <source>
        <dbReference type="Proteomes" id="UP001589896"/>
    </source>
</evidence>
<evidence type="ECO:0000259" key="2">
    <source>
        <dbReference type="PROSITE" id="PS50112"/>
    </source>
</evidence>
<evidence type="ECO:0000259" key="3">
    <source>
        <dbReference type="PROSITE" id="PS50887"/>
    </source>
</evidence>
<dbReference type="SMART" id="SM00065">
    <property type="entry name" value="GAF"/>
    <property type="match status" value="1"/>
</dbReference>
<dbReference type="EMBL" id="JBHLTG010000009">
    <property type="protein sequence ID" value="MFC0681688.1"/>
    <property type="molecule type" value="Genomic_DNA"/>
</dbReference>
<reference evidence="4 5" key="1">
    <citation type="submission" date="2024-09" db="EMBL/GenBank/DDBJ databases">
        <authorList>
            <person name="Sun Q."/>
            <person name="Mori K."/>
        </authorList>
    </citation>
    <scope>NUCLEOTIDE SEQUENCE [LARGE SCALE GENOMIC DNA]</scope>
    <source>
        <strain evidence="4 5">KCTC 23076</strain>
    </source>
</reference>
<name>A0ABV6S0N5_9GAMM</name>
<organism evidence="4 5">
    <name type="scientific">Lysobacter korlensis</name>
    <dbReference type="NCBI Taxonomy" id="553636"/>
    <lineage>
        <taxon>Bacteria</taxon>
        <taxon>Pseudomonadati</taxon>
        <taxon>Pseudomonadota</taxon>
        <taxon>Gammaproteobacteria</taxon>
        <taxon>Lysobacterales</taxon>
        <taxon>Lysobacteraceae</taxon>
        <taxon>Lysobacter</taxon>
    </lineage>
</organism>
<dbReference type="InterPro" id="IPR000014">
    <property type="entry name" value="PAS"/>
</dbReference>
<protein>
    <submittedName>
        <fullName evidence="4">Diguanylate cyclase</fullName>
        <ecNumber evidence="4">2.7.7.65</ecNumber>
    </submittedName>
</protein>
<keyword evidence="4" id="KW-0808">Transferase</keyword>
<evidence type="ECO:0000313" key="4">
    <source>
        <dbReference type="EMBL" id="MFC0681688.1"/>
    </source>
</evidence>
<proteinExistence type="predicted"/>
<comment type="caution">
    <text evidence="4">The sequence shown here is derived from an EMBL/GenBank/DDBJ whole genome shotgun (WGS) entry which is preliminary data.</text>
</comment>
<accession>A0ABV6S0N5</accession>
<dbReference type="InterPro" id="IPR000160">
    <property type="entry name" value="GGDEF_dom"/>
</dbReference>
<dbReference type="InterPro" id="IPR003018">
    <property type="entry name" value="GAF"/>
</dbReference>